<name>A0A1C3E7Q7_9PLAN</name>
<evidence type="ECO:0008006" key="4">
    <source>
        <dbReference type="Google" id="ProtNLM"/>
    </source>
</evidence>
<dbReference type="EMBL" id="LYDR01000137">
    <property type="protein sequence ID" value="ODA29297.1"/>
    <property type="molecule type" value="Genomic_DNA"/>
</dbReference>
<dbReference type="Gene3D" id="3.30.420.40">
    <property type="match status" value="2"/>
</dbReference>
<comment type="similarity">
    <text evidence="1">Belongs to the ROK (NagC/XylR) family.</text>
</comment>
<dbReference type="PANTHER" id="PTHR18964:SF149">
    <property type="entry name" value="BIFUNCTIONAL UDP-N-ACETYLGLUCOSAMINE 2-EPIMERASE_N-ACETYLMANNOSAMINE KINASE"/>
    <property type="match status" value="1"/>
</dbReference>
<dbReference type="STRING" id="1841610.A6X21_09395"/>
<dbReference type="Proteomes" id="UP000094828">
    <property type="component" value="Unassembled WGS sequence"/>
</dbReference>
<keyword evidence="3" id="KW-1185">Reference proteome</keyword>
<organism evidence="2 3">
    <name type="scientific">Planctopirus hydrillae</name>
    <dbReference type="NCBI Taxonomy" id="1841610"/>
    <lineage>
        <taxon>Bacteria</taxon>
        <taxon>Pseudomonadati</taxon>
        <taxon>Planctomycetota</taxon>
        <taxon>Planctomycetia</taxon>
        <taxon>Planctomycetales</taxon>
        <taxon>Planctomycetaceae</taxon>
        <taxon>Planctopirus</taxon>
    </lineage>
</organism>
<dbReference type="SUPFAM" id="SSF53067">
    <property type="entry name" value="Actin-like ATPase domain"/>
    <property type="match status" value="1"/>
</dbReference>
<gene>
    <name evidence="2" type="ORF">A6X21_09395</name>
</gene>
<comment type="caution">
    <text evidence="2">The sequence shown here is derived from an EMBL/GenBank/DDBJ whole genome shotgun (WGS) entry which is preliminary data.</text>
</comment>
<dbReference type="OrthoDB" id="9810372at2"/>
<evidence type="ECO:0000313" key="3">
    <source>
        <dbReference type="Proteomes" id="UP000094828"/>
    </source>
</evidence>
<protein>
    <recommendedName>
        <fullName evidence="4">Sugar kinase</fullName>
    </recommendedName>
</protein>
<dbReference type="InterPro" id="IPR043129">
    <property type="entry name" value="ATPase_NBD"/>
</dbReference>
<dbReference type="InterPro" id="IPR000600">
    <property type="entry name" value="ROK"/>
</dbReference>
<dbReference type="RefSeq" id="WP_068850130.1">
    <property type="nucleotide sequence ID" value="NZ_LYDR01000137.1"/>
</dbReference>
<evidence type="ECO:0000256" key="1">
    <source>
        <dbReference type="ARBA" id="ARBA00006479"/>
    </source>
</evidence>
<dbReference type="AlphaFoldDB" id="A0A1C3E7Q7"/>
<dbReference type="Pfam" id="PF00480">
    <property type="entry name" value="ROK"/>
    <property type="match status" value="1"/>
</dbReference>
<proteinExistence type="inferred from homology"/>
<accession>A0A1C3E7Q7</accession>
<sequence length="318" mass="33540">MYQMGIEIGGTKLQLAVGQAGETSFVEIVRHDIDRSLGAPSILSVLEVEVPRLCQQYQISGVGVGFGGPVWSDQGIVQTSHQVRGWDHFPLGNWLHERSRCPVILANDCDTAGLAEARFGAGVGKSSMFYITVGTGIGGGLILNGRIHGTSRPAAAEIGHLRPGLDACSPSQTIEALAAGPAISEFTARQLRVLTETETLSSDAREILDSCEGDLDRLTTRLLGIHAGNGNSIALRAFAEAAHALGWGIAQMITLIAPERVVIGGGVSLTKPHVFLEPLAKFTETYVFGQLKDSYDIVPAALGETVVLHGALALAQNA</sequence>
<reference evidence="2 3" key="1">
    <citation type="submission" date="2016-05" db="EMBL/GenBank/DDBJ databases">
        <title>Genomic and physiological characterization of Planctopirus sp. isolated from fresh water lake.</title>
        <authorList>
            <person name="Subhash Y."/>
            <person name="Ramana C."/>
        </authorList>
    </citation>
    <scope>NUCLEOTIDE SEQUENCE [LARGE SCALE GENOMIC DNA]</scope>
    <source>
        <strain evidence="2 3">JC280</strain>
    </source>
</reference>
<evidence type="ECO:0000313" key="2">
    <source>
        <dbReference type="EMBL" id="ODA29297.1"/>
    </source>
</evidence>
<dbReference type="PANTHER" id="PTHR18964">
    <property type="entry name" value="ROK (REPRESSOR, ORF, KINASE) FAMILY"/>
    <property type="match status" value="1"/>
</dbReference>